<name>A0AB37VYB3_9PLEO</name>
<feature type="domain" description="Glucose-methanol-choline oxidoreductase N-terminal" evidence="2">
    <location>
        <begin position="47"/>
        <end position="61"/>
    </location>
</feature>
<evidence type="ECO:0000313" key="5">
    <source>
        <dbReference type="Proteomes" id="UP000292340"/>
    </source>
</evidence>
<sequence length="84" mass="8894">MLEILATEIVFEGSSRKLEAKGVKITNKKTGTTRTVYAKKELVLACGSVNTPQLLQLSGIGPRSVLEAAGIPVKLEHDGVGANF</sequence>
<comment type="similarity">
    <text evidence="1">Belongs to the GMC oxidoreductase family.</text>
</comment>
<evidence type="ECO:0000313" key="4">
    <source>
        <dbReference type="EMBL" id="RYN86305.1"/>
    </source>
</evidence>
<dbReference type="GO" id="GO:0016614">
    <property type="term" value="F:oxidoreductase activity, acting on CH-OH group of donors"/>
    <property type="evidence" value="ECO:0007669"/>
    <property type="project" value="InterPro"/>
</dbReference>
<keyword evidence="6" id="KW-1185">Reference proteome</keyword>
<dbReference type="PROSITE" id="PS00624">
    <property type="entry name" value="GMC_OXRED_2"/>
    <property type="match status" value="1"/>
</dbReference>
<proteinExistence type="inferred from homology"/>
<protein>
    <recommendedName>
        <fullName evidence="2">Glucose-methanol-choline oxidoreductase N-terminal domain-containing protein</fullName>
    </recommendedName>
</protein>
<dbReference type="InterPro" id="IPR000172">
    <property type="entry name" value="GMC_OxRdtase_N"/>
</dbReference>
<dbReference type="EMBL" id="PDXF01000157">
    <property type="protein sequence ID" value="RYN86305.1"/>
    <property type="molecule type" value="Genomic_DNA"/>
</dbReference>
<evidence type="ECO:0000259" key="2">
    <source>
        <dbReference type="PROSITE" id="PS00624"/>
    </source>
</evidence>
<dbReference type="GO" id="GO:0044550">
    <property type="term" value="P:secondary metabolite biosynthetic process"/>
    <property type="evidence" value="ECO:0007669"/>
    <property type="project" value="TreeGrafter"/>
</dbReference>
<gene>
    <name evidence="3" type="ORF">AA0115_g12887</name>
    <name evidence="4" type="ORF">AA0119_g13032</name>
</gene>
<dbReference type="Pfam" id="PF00732">
    <property type="entry name" value="GMC_oxred_N"/>
    <property type="match status" value="1"/>
</dbReference>
<evidence type="ECO:0000313" key="3">
    <source>
        <dbReference type="EMBL" id="RYN15685.1"/>
    </source>
</evidence>
<dbReference type="PANTHER" id="PTHR11552:SF115">
    <property type="entry name" value="DEHYDROGENASE XPTC-RELATED"/>
    <property type="match status" value="1"/>
</dbReference>
<dbReference type="Proteomes" id="UP000293195">
    <property type="component" value="Unassembled WGS sequence"/>
</dbReference>
<dbReference type="PANTHER" id="PTHR11552">
    <property type="entry name" value="GLUCOSE-METHANOL-CHOLINE GMC OXIDOREDUCTASE"/>
    <property type="match status" value="1"/>
</dbReference>
<accession>A0AB37VYB3</accession>
<dbReference type="InterPro" id="IPR012132">
    <property type="entry name" value="GMC_OxRdtase"/>
</dbReference>
<dbReference type="Proteomes" id="UP000292340">
    <property type="component" value="Unassembled WGS sequence"/>
</dbReference>
<dbReference type="AlphaFoldDB" id="A0AB37VYB3"/>
<dbReference type="SUPFAM" id="SSF51905">
    <property type="entry name" value="FAD/NAD(P)-binding domain"/>
    <property type="match status" value="1"/>
</dbReference>
<reference evidence="3" key="2">
    <citation type="journal article" date="2019" name="bioRxiv">
        <title>Genomics, evolutionary history and diagnostics of the Alternaria alternata species group including apple and Asian pear pathotypes.</title>
        <authorList>
            <person name="Armitage A.D."/>
            <person name="Cockerton H.M."/>
            <person name="Sreenivasaprasad S."/>
            <person name="Woodhall J.W."/>
            <person name="Lane C.R."/>
            <person name="Harrison R.J."/>
            <person name="Clarkson J.P."/>
        </authorList>
    </citation>
    <scope>NUCLEOTIDE SEQUENCE</scope>
    <source>
        <strain evidence="3">FERA 1164</strain>
        <strain evidence="4">FERA 635</strain>
    </source>
</reference>
<evidence type="ECO:0000313" key="6">
    <source>
        <dbReference type="Proteomes" id="UP000293195"/>
    </source>
</evidence>
<evidence type="ECO:0000256" key="1">
    <source>
        <dbReference type="ARBA" id="ARBA00010790"/>
    </source>
</evidence>
<dbReference type="GO" id="GO:0050660">
    <property type="term" value="F:flavin adenine dinucleotide binding"/>
    <property type="evidence" value="ECO:0007669"/>
    <property type="project" value="InterPro"/>
</dbReference>
<reference evidence="3" key="1">
    <citation type="submission" date="2017-10" db="EMBL/GenBank/DDBJ databases">
        <authorList>
            <person name="Armitage A.D."/>
            <person name="Barbara D.J."/>
            <person name="Woodhall J.W."/>
            <person name="Sreenivasaprasad S."/>
            <person name="Lane C.R."/>
            <person name="Clarkson J.P."/>
            <person name="Harrison R.J."/>
        </authorList>
    </citation>
    <scope>NUCLEOTIDE SEQUENCE</scope>
    <source>
        <strain evidence="3">FERA 1164</strain>
        <strain evidence="4">FERA 635</strain>
    </source>
</reference>
<dbReference type="Gene3D" id="3.50.50.60">
    <property type="entry name" value="FAD/NAD(P)-binding domain"/>
    <property type="match status" value="1"/>
</dbReference>
<dbReference type="EMBL" id="PDXB01000106">
    <property type="protein sequence ID" value="RYN15685.1"/>
    <property type="molecule type" value="Genomic_DNA"/>
</dbReference>
<organism evidence="3 5">
    <name type="scientific">Alternaria tenuissima</name>
    <dbReference type="NCBI Taxonomy" id="119927"/>
    <lineage>
        <taxon>Eukaryota</taxon>
        <taxon>Fungi</taxon>
        <taxon>Dikarya</taxon>
        <taxon>Ascomycota</taxon>
        <taxon>Pezizomycotina</taxon>
        <taxon>Dothideomycetes</taxon>
        <taxon>Pleosporomycetidae</taxon>
        <taxon>Pleosporales</taxon>
        <taxon>Pleosporineae</taxon>
        <taxon>Pleosporaceae</taxon>
        <taxon>Alternaria</taxon>
        <taxon>Alternaria sect. Alternaria</taxon>
        <taxon>Alternaria alternata complex</taxon>
    </lineage>
</organism>
<dbReference type="InterPro" id="IPR036188">
    <property type="entry name" value="FAD/NAD-bd_sf"/>
</dbReference>
<comment type="caution">
    <text evidence="3">The sequence shown here is derived from an EMBL/GenBank/DDBJ whole genome shotgun (WGS) entry which is preliminary data.</text>
</comment>